<dbReference type="Pfam" id="PF01925">
    <property type="entry name" value="TauE"/>
    <property type="match status" value="1"/>
</dbReference>
<evidence type="ECO:0000256" key="1">
    <source>
        <dbReference type="ARBA" id="ARBA00004141"/>
    </source>
</evidence>
<dbReference type="InterPro" id="IPR002781">
    <property type="entry name" value="TM_pro_TauE-like"/>
</dbReference>
<keyword evidence="2 5" id="KW-0812">Transmembrane</keyword>
<dbReference type="PANTHER" id="PTHR43483">
    <property type="entry name" value="MEMBRANE TRANSPORTER PROTEIN HI_0806-RELATED"/>
    <property type="match status" value="1"/>
</dbReference>
<keyword evidence="4 5" id="KW-0472">Membrane</keyword>
<dbReference type="GO" id="GO:0005886">
    <property type="term" value="C:plasma membrane"/>
    <property type="evidence" value="ECO:0007669"/>
    <property type="project" value="UniProtKB-SubCell"/>
</dbReference>
<dbReference type="EMBL" id="AP022853">
    <property type="protein sequence ID" value="BCB26857.1"/>
    <property type="molecule type" value="Genomic_DNA"/>
</dbReference>
<dbReference type="Proteomes" id="UP000502260">
    <property type="component" value="Chromosome"/>
</dbReference>
<evidence type="ECO:0000256" key="2">
    <source>
        <dbReference type="ARBA" id="ARBA00022692"/>
    </source>
</evidence>
<gene>
    <name evidence="6" type="ORF">SKTS_17430</name>
</gene>
<dbReference type="AlphaFoldDB" id="A0A6F8VCM2"/>
<evidence type="ECO:0000313" key="6">
    <source>
        <dbReference type="EMBL" id="BCB26857.1"/>
    </source>
</evidence>
<dbReference type="KEGG" id="slac:SKTS_17430"/>
<reference evidence="7" key="1">
    <citation type="submission" date="2020-03" db="EMBL/GenBank/DDBJ databases">
        <title>Complete genome sequence of sulfur-oxidizing bacterium skT11.</title>
        <authorList>
            <person name="Kanda M."/>
            <person name="Kojima H."/>
            <person name="Fukui M."/>
        </authorList>
    </citation>
    <scope>NUCLEOTIDE SEQUENCE [LARGE SCALE GENOMIC DNA]</scope>
    <source>
        <strain evidence="7">skT11</strain>
    </source>
</reference>
<comment type="similarity">
    <text evidence="5">Belongs to the 4-toluene sulfonate uptake permease (TSUP) (TC 2.A.102) family.</text>
</comment>
<keyword evidence="5" id="KW-1003">Cell membrane</keyword>
<feature type="transmembrane region" description="Helical" evidence="5">
    <location>
        <begin position="220"/>
        <end position="242"/>
    </location>
</feature>
<feature type="transmembrane region" description="Helical" evidence="5">
    <location>
        <begin position="20"/>
        <end position="44"/>
    </location>
</feature>
<evidence type="ECO:0000313" key="7">
    <source>
        <dbReference type="Proteomes" id="UP000502260"/>
    </source>
</evidence>
<feature type="transmembrane region" description="Helical" evidence="5">
    <location>
        <begin position="117"/>
        <end position="134"/>
    </location>
</feature>
<proteinExistence type="inferred from homology"/>
<protein>
    <recommendedName>
        <fullName evidence="5">Probable membrane transporter protein</fullName>
    </recommendedName>
</protein>
<organism evidence="6 7">
    <name type="scientific">Sulfurimicrobium lacus</name>
    <dbReference type="NCBI Taxonomy" id="2715678"/>
    <lineage>
        <taxon>Bacteria</taxon>
        <taxon>Pseudomonadati</taxon>
        <taxon>Pseudomonadota</taxon>
        <taxon>Betaproteobacteria</taxon>
        <taxon>Nitrosomonadales</taxon>
        <taxon>Sulfuricellaceae</taxon>
        <taxon>Sulfurimicrobium</taxon>
    </lineage>
</organism>
<evidence type="ECO:0000256" key="4">
    <source>
        <dbReference type="ARBA" id="ARBA00023136"/>
    </source>
</evidence>
<sequence>MQMDWLSVSFPVSGVHTWLWLPPLVAFVLSFFCSMVGISGAFLLMPFQMSALGFAGPSASATNLVFNLFATPGGVWRYVREGRMFWALAGLITLGSLPGIVLGFYLRVLYLPDAARFKLFVGVVLLLLSWRLLAEFVPWKSTRQQAATIASSPDMSLRIRHAGLKRVTFVFQGEEHGFSTFAMLALAFVVGIIGGTYGIGGGAIIAPFCIAVFRLPVHAVAGAALAGTFATSLAGVAVYSFLPLPGGGYAAPDWWLGSLFGLGGLAGMYLGAAFQRHVPQRVLKGALGVLLAGLGGFNLL</sequence>
<evidence type="ECO:0000256" key="3">
    <source>
        <dbReference type="ARBA" id="ARBA00022989"/>
    </source>
</evidence>
<feature type="transmembrane region" description="Helical" evidence="5">
    <location>
        <begin position="51"/>
        <end position="72"/>
    </location>
</feature>
<name>A0A6F8VCM2_9PROT</name>
<keyword evidence="7" id="KW-1185">Reference proteome</keyword>
<feature type="transmembrane region" description="Helical" evidence="5">
    <location>
        <begin position="254"/>
        <end position="274"/>
    </location>
</feature>
<feature type="transmembrane region" description="Helical" evidence="5">
    <location>
        <begin position="181"/>
        <end position="213"/>
    </location>
</feature>
<evidence type="ECO:0000256" key="5">
    <source>
        <dbReference type="RuleBase" id="RU363041"/>
    </source>
</evidence>
<accession>A0A6F8VCM2</accession>
<dbReference type="PANTHER" id="PTHR43483:SF3">
    <property type="entry name" value="MEMBRANE TRANSPORTER PROTEIN HI_0806-RELATED"/>
    <property type="match status" value="1"/>
</dbReference>
<feature type="transmembrane region" description="Helical" evidence="5">
    <location>
        <begin position="84"/>
        <end position="105"/>
    </location>
</feature>
<keyword evidence="3 5" id="KW-1133">Transmembrane helix</keyword>
<comment type="subcellular location">
    <subcellularLocation>
        <location evidence="5">Cell membrane</location>
        <topology evidence="5">Multi-pass membrane protein</topology>
    </subcellularLocation>
    <subcellularLocation>
        <location evidence="1">Membrane</location>
        <topology evidence="1">Multi-pass membrane protein</topology>
    </subcellularLocation>
</comment>